<dbReference type="EnsemblPlants" id="AUR62004029-RA">
    <property type="protein sequence ID" value="AUR62004029-RA:cds"/>
    <property type="gene ID" value="AUR62004029"/>
</dbReference>
<dbReference type="GO" id="GO:0030154">
    <property type="term" value="P:cell differentiation"/>
    <property type="evidence" value="ECO:0007669"/>
    <property type="project" value="UniProtKB-UniRule"/>
</dbReference>
<dbReference type="InterPro" id="IPR009438">
    <property type="entry name" value="Phytosulfokine"/>
</dbReference>
<dbReference type="OMA" id="ATHHGEM"/>
<evidence type="ECO:0000256" key="8">
    <source>
        <dbReference type="ARBA" id="ARBA00023030"/>
    </source>
</evidence>
<evidence type="ECO:0000256" key="2">
    <source>
        <dbReference type="ARBA" id="ARBA00010781"/>
    </source>
</evidence>
<comment type="subcellular location">
    <subcellularLocation>
        <location evidence="1 9">Secreted</location>
    </subcellularLocation>
</comment>
<dbReference type="GO" id="GO:0005576">
    <property type="term" value="C:extracellular region"/>
    <property type="evidence" value="ECO:0007669"/>
    <property type="project" value="UniProtKB-SubCell"/>
</dbReference>
<keyword evidence="6 9" id="KW-0732">Signal</keyword>
<comment type="similarity">
    <text evidence="2 9">Belongs to the phytosulfokine family.</text>
</comment>
<evidence type="ECO:0000256" key="4">
    <source>
        <dbReference type="ARBA" id="ARBA00022525"/>
    </source>
</evidence>
<evidence type="ECO:0000313" key="10">
    <source>
        <dbReference type="EnsemblPlants" id="AUR62004029-RA:cds"/>
    </source>
</evidence>
<keyword evidence="3 9" id="KW-0217">Developmental protein</keyword>
<dbReference type="Proteomes" id="UP000596660">
    <property type="component" value="Unplaced"/>
</dbReference>
<evidence type="ECO:0000256" key="5">
    <source>
        <dbReference type="ARBA" id="ARBA00022641"/>
    </source>
</evidence>
<comment type="PTM">
    <text evidence="9">PSK-alpha is produced by endopeptidase digestion. PSK-beta is produced from PSK-alpha by exopeptidase digestion.</text>
</comment>
<dbReference type="GO" id="GO:0008083">
    <property type="term" value="F:growth factor activity"/>
    <property type="evidence" value="ECO:0007669"/>
    <property type="project" value="UniProtKB-UniRule"/>
</dbReference>
<dbReference type="OrthoDB" id="1858282at2759"/>
<evidence type="ECO:0000256" key="3">
    <source>
        <dbReference type="ARBA" id="ARBA00022473"/>
    </source>
</evidence>
<dbReference type="RefSeq" id="XP_021714492.1">
    <property type="nucleotide sequence ID" value="XM_021858800.1"/>
</dbReference>
<keyword evidence="8 9" id="KW-0339">Growth factor</keyword>
<keyword evidence="7 9" id="KW-0221">Differentiation</keyword>
<reference evidence="10" key="1">
    <citation type="journal article" date="2017" name="Nature">
        <title>The genome of Chenopodium quinoa.</title>
        <authorList>
            <person name="Jarvis D.E."/>
            <person name="Ho Y.S."/>
            <person name="Lightfoot D.J."/>
            <person name="Schmoeckel S.M."/>
            <person name="Li B."/>
            <person name="Borm T.J.A."/>
            <person name="Ohyanagi H."/>
            <person name="Mineta K."/>
            <person name="Michell C.T."/>
            <person name="Saber N."/>
            <person name="Kharbatia N.M."/>
            <person name="Rupper R.R."/>
            <person name="Sharp A.R."/>
            <person name="Dally N."/>
            <person name="Boughton B.A."/>
            <person name="Woo Y.H."/>
            <person name="Gao G."/>
            <person name="Schijlen E.G.W.M."/>
            <person name="Guo X."/>
            <person name="Momin A.A."/>
            <person name="Negrao S."/>
            <person name="Al-Babili S."/>
            <person name="Gehring C."/>
            <person name="Roessner U."/>
            <person name="Jung C."/>
            <person name="Murphy K."/>
            <person name="Arold S.T."/>
            <person name="Gojobori T."/>
            <person name="van der Linden C.G."/>
            <person name="van Loo E.N."/>
            <person name="Jellen E.N."/>
            <person name="Maughan P.J."/>
            <person name="Tester M."/>
        </authorList>
    </citation>
    <scope>NUCLEOTIDE SEQUENCE [LARGE SCALE GENOMIC DNA]</scope>
    <source>
        <strain evidence="10">cv. PI 614886</strain>
    </source>
</reference>
<comment type="PTM">
    <text evidence="9">Sulfation is important for activity and for the binding to a putative membrane receptor.</text>
</comment>
<evidence type="ECO:0000313" key="11">
    <source>
        <dbReference type="Proteomes" id="UP000596660"/>
    </source>
</evidence>
<organism evidence="10 11">
    <name type="scientific">Chenopodium quinoa</name>
    <name type="common">Quinoa</name>
    <dbReference type="NCBI Taxonomy" id="63459"/>
    <lineage>
        <taxon>Eukaryota</taxon>
        <taxon>Viridiplantae</taxon>
        <taxon>Streptophyta</taxon>
        <taxon>Embryophyta</taxon>
        <taxon>Tracheophyta</taxon>
        <taxon>Spermatophyta</taxon>
        <taxon>Magnoliopsida</taxon>
        <taxon>eudicotyledons</taxon>
        <taxon>Gunneridae</taxon>
        <taxon>Pentapetalae</taxon>
        <taxon>Caryophyllales</taxon>
        <taxon>Chenopodiaceae</taxon>
        <taxon>Chenopodioideae</taxon>
        <taxon>Atripliceae</taxon>
        <taxon>Chenopodium</taxon>
    </lineage>
</organism>
<proteinExistence type="inferred from homology"/>
<feature type="chain" id="PRO_5031595654" description="Phytosulfokine" evidence="9">
    <location>
        <begin position="23"/>
        <end position="75"/>
    </location>
</feature>
<dbReference type="PANTHER" id="PTHR33285:SF55">
    <property type="entry name" value="PHYTOSULFOKINES 3"/>
    <property type="match status" value="1"/>
</dbReference>
<keyword evidence="5 9" id="KW-0765">Sulfation</keyword>
<evidence type="ECO:0000256" key="9">
    <source>
        <dbReference type="RuleBase" id="RU368031"/>
    </source>
</evidence>
<dbReference type="PANTHER" id="PTHR33285">
    <property type="entry name" value="PHYTOSULFOKINES 3"/>
    <property type="match status" value="1"/>
</dbReference>
<name>A0A803KYC0_CHEQI</name>
<protein>
    <recommendedName>
        <fullName evidence="9">Phytosulfokine</fullName>
    </recommendedName>
    <component>
        <recommendedName>
            <fullName evidence="9">Phytosulfokine-alpha</fullName>
            <shortName evidence="9">PSK-alpha</shortName>
            <shortName evidence="9">Phytosulfokine-a</shortName>
        </recommendedName>
    </component>
    <component>
        <recommendedName>
            <fullName evidence="9">Phytosulfokine-beta</fullName>
            <shortName evidence="9">PSK-beta</shortName>
            <shortName evidence="9">Phytosulfokine-b</shortName>
        </recommendedName>
    </component>
</protein>
<dbReference type="AlphaFoldDB" id="A0A803KYC0"/>
<keyword evidence="11" id="KW-1185">Reference proteome</keyword>
<dbReference type="GeneID" id="110682461"/>
<sequence>MAKFSALFLIALIVCSTTLTFAVRPMQNSPHGDSEKENLKVNDIENCEGASDEDCLLRRTLVAHTDYIYTQSQNP</sequence>
<dbReference type="GO" id="GO:0008283">
    <property type="term" value="P:cell population proliferation"/>
    <property type="evidence" value="ECO:0007669"/>
    <property type="project" value="UniProtKB-UniRule"/>
</dbReference>
<keyword evidence="4 9" id="KW-0964">Secreted</keyword>
<feature type="signal peptide" evidence="9">
    <location>
        <begin position="1"/>
        <end position="22"/>
    </location>
</feature>
<comment type="function">
    <text evidence="9">Promotes plant cell differentiation, organogenesis and somatic embryogenesis as well as cell proliferation.</text>
</comment>
<gene>
    <name evidence="10" type="primary">LOC110682461</name>
</gene>
<evidence type="ECO:0000256" key="7">
    <source>
        <dbReference type="ARBA" id="ARBA00022782"/>
    </source>
</evidence>
<evidence type="ECO:0000256" key="1">
    <source>
        <dbReference type="ARBA" id="ARBA00004613"/>
    </source>
</evidence>
<accession>A0A803KYC0</accession>
<reference evidence="10" key="2">
    <citation type="submission" date="2021-03" db="UniProtKB">
        <authorList>
            <consortium name="EnsemblPlants"/>
        </authorList>
    </citation>
    <scope>IDENTIFICATION</scope>
</reference>
<dbReference type="Pfam" id="PF06404">
    <property type="entry name" value="PSK"/>
    <property type="match status" value="1"/>
</dbReference>
<dbReference type="KEGG" id="cqi:110682461"/>
<dbReference type="Gramene" id="AUR62004029-RA">
    <property type="protein sequence ID" value="AUR62004029-RA:cds"/>
    <property type="gene ID" value="AUR62004029"/>
</dbReference>
<evidence type="ECO:0000256" key="6">
    <source>
        <dbReference type="ARBA" id="ARBA00022729"/>
    </source>
</evidence>